<dbReference type="RefSeq" id="WP_013483789.1">
    <property type="nucleotide sequence ID" value="NC_014825.1"/>
</dbReference>
<dbReference type="AlphaFoldDB" id="E6UKQ2"/>
<dbReference type="Proteomes" id="UP000006919">
    <property type="component" value="Plasmid pRUMAL02"/>
</dbReference>
<dbReference type="InterPro" id="IPR050639">
    <property type="entry name" value="SSR_resolvase"/>
</dbReference>
<dbReference type="EMBL" id="CP002405">
    <property type="protein sequence ID" value="ADU24248.1"/>
    <property type="molecule type" value="Genomic_DNA"/>
</dbReference>
<dbReference type="Pfam" id="PF07508">
    <property type="entry name" value="Recombinase"/>
    <property type="match status" value="1"/>
</dbReference>
<dbReference type="PANTHER" id="PTHR30461">
    <property type="entry name" value="DNA-INVERTASE FROM LAMBDOID PROPHAGE"/>
    <property type="match status" value="1"/>
</dbReference>
<dbReference type="GO" id="GO:0003677">
    <property type="term" value="F:DNA binding"/>
    <property type="evidence" value="ECO:0007669"/>
    <property type="project" value="InterPro"/>
</dbReference>
<evidence type="ECO:0000259" key="1">
    <source>
        <dbReference type="PROSITE" id="PS51736"/>
    </source>
</evidence>
<dbReference type="SMART" id="SM00857">
    <property type="entry name" value="Resolvase"/>
    <property type="match status" value="1"/>
</dbReference>
<dbReference type="Gene3D" id="3.90.1750.20">
    <property type="entry name" value="Putative Large Serine Recombinase, Chain B, Domain 2"/>
    <property type="match status" value="1"/>
</dbReference>
<dbReference type="GO" id="GO:0000150">
    <property type="term" value="F:DNA strand exchange activity"/>
    <property type="evidence" value="ECO:0007669"/>
    <property type="project" value="InterPro"/>
</dbReference>
<name>E6UKQ2_RUMA7</name>
<evidence type="ECO:0000313" key="3">
    <source>
        <dbReference type="EMBL" id="ADU24248.1"/>
    </source>
</evidence>
<dbReference type="KEGG" id="ral:Rumal_3818"/>
<geneLocation type="plasmid" evidence="3 4">
    <name>pRUMAL02</name>
</geneLocation>
<proteinExistence type="predicted"/>
<dbReference type="OrthoDB" id="1839742at2"/>
<dbReference type="InterPro" id="IPR025827">
    <property type="entry name" value="Zn_ribbon_recom_dom"/>
</dbReference>
<dbReference type="HOGENOM" id="CLU_010686_0_5_9"/>
<dbReference type="InterPro" id="IPR038109">
    <property type="entry name" value="DNA_bind_recomb_sf"/>
</dbReference>
<organism evidence="3 4">
    <name type="scientific">Ruminococcus albus (strain ATCC 27210 / DSM 20455 / JCM 14654 / NCDO 2250 / 7)</name>
    <dbReference type="NCBI Taxonomy" id="697329"/>
    <lineage>
        <taxon>Bacteria</taxon>
        <taxon>Bacillati</taxon>
        <taxon>Bacillota</taxon>
        <taxon>Clostridia</taxon>
        <taxon>Eubacteriales</taxon>
        <taxon>Oscillospiraceae</taxon>
        <taxon>Ruminococcus</taxon>
    </lineage>
</organism>
<dbReference type="InterPro" id="IPR006119">
    <property type="entry name" value="Resolv_N"/>
</dbReference>
<dbReference type="PROSITE" id="PS51737">
    <property type="entry name" value="RECOMBINASE_DNA_BIND"/>
    <property type="match status" value="1"/>
</dbReference>
<dbReference type="PANTHER" id="PTHR30461:SF23">
    <property type="entry name" value="DNA RECOMBINASE-RELATED"/>
    <property type="match status" value="1"/>
</dbReference>
<dbReference type="Gene3D" id="3.40.50.1390">
    <property type="entry name" value="Resolvase, N-terminal catalytic domain"/>
    <property type="match status" value="1"/>
</dbReference>
<keyword evidence="3" id="KW-0614">Plasmid</keyword>
<feature type="domain" description="Resolvase/invertase-type recombinase catalytic" evidence="1">
    <location>
        <begin position="19"/>
        <end position="167"/>
    </location>
</feature>
<dbReference type="Pfam" id="PF00239">
    <property type="entry name" value="Resolvase"/>
    <property type="match status" value="1"/>
</dbReference>
<gene>
    <name evidence="3" type="ordered locus">Rumal_3818</name>
</gene>
<feature type="domain" description="Recombinase" evidence="2">
    <location>
        <begin position="175"/>
        <end position="300"/>
    </location>
</feature>
<dbReference type="Pfam" id="PF13408">
    <property type="entry name" value="Zn_ribbon_recom"/>
    <property type="match status" value="1"/>
</dbReference>
<dbReference type="SUPFAM" id="SSF53041">
    <property type="entry name" value="Resolvase-like"/>
    <property type="match status" value="1"/>
</dbReference>
<protein>
    <submittedName>
        <fullName evidence="3">Resolvase domain</fullName>
    </submittedName>
</protein>
<evidence type="ECO:0000259" key="2">
    <source>
        <dbReference type="PROSITE" id="PS51737"/>
    </source>
</evidence>
<sequence length="507" mass="58058">MNNMIVVPAAAKVQRGLTRVAAYCRVSTSQENQEHSYEAQVRYFTNLYRSSSTETFVGIYADEGISGTSLDKRTEFQRMINDCRAGKIDRIVTKSVSRFARNTKDCLETLRELKALGVTVAFEKENIDTSRLSDEMMITVMGGLAQEESHSISRNVRWSIQRKMANGTFRHARVPYGYAKDDETGNLIVDPEQAEIIRRIFNMYVNGTGAHKIALTLNDEKIPSPTGIAWNKKTILKILDNEKYTGDTMWQKTYSEFMGEKFKPNHGQAAKYYIEGSHEAIISKELFEMAAKVKKKAAPKSFEKNNTPFRKKLICRKCGHTYTFISSKRRNYWQCNCRSAIDKPCDNRVLYNDELESAFTALCDKLHVHGTVILGKCAEQLAELQRLEQFGTAEGVKRMKELSDLKDQKQRFRGLYDKHFISEEKYQQQIGEIDLKIERLSREMSRLSGANDGISGEINTLLEMFEDYEGSDDDKKEIIESALEKITFVDETLTFRLQCGLEFTEVV</sequence>
<evidence type="ECO:0000313" key="4">
    <source>
        <dbReference type="Proteomes" id="UP000006919"/>
    </source>
</evidence>
<accession>E6UKQ2</accession>
<dbReference type="InterPro" id="IPR011109">
    <property type="entry name" value="DNA_bind_recombinase_dom"/>
</dbReference>
<dbReference type="InterPro" id="IPR036162">
    <property type="entry name" value="Resolvase-like_N_sf"/>
</dbReference>
<dbReference type="PROSITE" id="PS51736">
    <property type="entry name" value="RECOMBINASES_3"/>
    <property type="match status" value="1"/>
</dbReference>
<dbReference type="CDD" id="cd00338">
    <property type="entry name" value="Ser_Recombinase"/>
    <property type="match status" value="1"/>
</dbReference>
<reference evidence="4" key="1">
    <citation type="journal article" date="2011" name="J. Bacteriol.">
        <title>Complete genome of the cellulolytic ruminal bacterium Ruminococcus albus 7.</title>
        <authorList>
            <person name="Suen G."/>
            <person name="Stevenson D.M."/>
            <person name="Bruce D.C."/>
            <person name="Chertkov O."/>
            <person name="Copeland A."/>
            <person name="Cheng J.F."/>
            <person name="Detter C."/>
            <person name="Detter J.C."/>
            <person name="Goodwin L.A."/>
            <person name="Han C.S."/>
            <person name="Hauser L.J."/>
            <person name="Ivanova N.N."/>
            <person name="Kyrpides N.C."/>
            <person name="Land M.L."/>
            <person name="Lapidus A."/>
            <person name="Lucas S."/>
            <person name="Ovchinnikova G."/>
            <person name="Pitluck S."/>
            <person name="Tapia R."/>
            <person name="Woyke T."/>
            <person name="Boyum J."/>
            <person name="Mead D."/>
            <person name="Weimer P.J."/>
        </authorList>
    </citation>
    <scope>NUCLEOTIDE SEQUENCE [LARGE SCALE GENOMIC DNA]</scope>
    <source>
        <strain evidence="4">ATCC 27210 / DSM 20455 / JCM 14654 / NCDO 2250 / 7</strain>
        <plasmid evidence="4">pRUMAL02</plasmid>
    </source>
</reference>